<dbReference type="OrthoDB" id="9806837at2"/>
<dbReference type="Proteomes" id="UP000054785">
    <property type="component" value="Unassembled WGS sequence"/>
</dbReference>
<comment type="caution">
    <text evidence="2">The sequence shown here is derived from an EMBL/GenBank/DDBJ whole genome shotgun (WGS) entry which is preliminary data.</text>
</comment>
<dbReference type="Pfam" id="PF12804">
    <property type="entry name" value="NTP_transf_3"/>
    <property type="match status" value="1"/>
</dbReference>
<gene>
    <name evidence="2" type="primary">glmU_1</name>
    <name evidence="2" type="ORF">Lgee_1423</name>
</gene>
<dbReference type="GO" id="GO:0016779">
    <property type="term" value="F:nucleotidyltransferase activity"/>
    <property type="evidence" value="ECO:0007669"/>
    <property type="project" value="UniProtKB-ARBA"/>
</dbReference>
<dbReference type="STRING" id="45065.Lgee_1423"/>
<protein>
    <submittedName>
        <fullName evidence="2">Bifunctional protein GlmU</fullName>
    </submittedName>
</protein>
<name>A0A0W0TTP1_9GAMM</name>
<organism evidence="2 3">
    <name type="scientific">Legionella geestiana</name>
    <dbReference type="NCBI Taxonomy" id="45065"/>
    <lineage>
        <taxon>Bacteria</taxon>
        <taxon>Pseudomonadati</taxon>
        <taxon>Pseudomonadota</taxon>
        <taxon>Gammaproteobacteria</taxon>
        <taxon>Legionellales</taxon>
        <taxon>Legionellaceae</taxon>
        <taxon>Legionella</taxon>
    </lineage>
</organism>
<dbReference type="AlphaFoldDB" id="A0A0W0TTP1"/>
<dbReference type="RefSeq" id="WP_028387492.1">
    <property type="nucleotide sequence ID" value="NZ_CAAAHN010000024.1"/>
</dbReference>
<proteinExistence type="predicted"/>
<keyword evidence="3" id="KW-1185">Reference proteome</keyword>
<dbReference type="InterPro" id="IPR025877">
    <property type="entry name" value="MobA-like_NTP_Trfase"/>
</dbReference>
<dbReference type="Gene3D" id="3.90.550.10">
    <property type="entry name" value="Spore Coat Polysaccharide Biosynthesis Protein SpsA, Chain A"/>
    <property type="match status" value="1"/>
</dbReference>
<dbReference type="InterPro" id="IPR029044">
    <property type="entry name" value="Nucleotide-diphossugar_trans"/>
</dbReference>
<dbReference type="PATRIC" id="fig|45065.4.peg.1540"/>
<accession>A0A0W0TTP1</accession>
<dbReference type="SUPFAM" id="SSF53448">
    <property type="entry name" value="Nucleotide-diphospho-sugar transferases"/>
    <property type="match status" value="1"/>
</dbReference>
<dbReference type="EMBL" id="LNYC01000055">
    <property type="protein sequence ID" value="KTC98846.1"/>
    <property type="molecule type" value="Genomic_DNA"/>
</dbReference>
<evidence type="ECO:0000313" key="3">
    <source>
        <dbReference type="Proteomes" id="UP000054785"/>
    </source>
</evidence>
<reference evidence="2 3" key="1">
    <citation type="submission" date="2015-11" db="EMBL/GenBank/DDBJ databases">
        <title>Genomic analysis of 38 Legionella species identifies large and diverse effector repertoires.</title>
        <authorList>
            <person name="Burstein D."/>
            <person name="Amaro F."/>
            <person name="Zusman T."/>
            <person name="Lifshitz Z."/>
            <person name="Cohen O."/>
            <person name="Gilbert J.A."/>
            <person name="Pupko T."/>
            <person name="Shuman H.A."/>
            <person name="Segal G."/>
        </authorList>
    </citation>
    <scope>NUCLEOTIDE SEQUENCE [LARGE SCALE GENOMIC DNA]</scope>
    <source>
        <strain evidence="2 3">ATCC 49504</strain>
    </source>
</reference>
<sequence>MTVCAVIPAAGLGTRLGADLPKLLLRLSDTETVWSRMRRVLSVLDHLHVIASPAGFPLITHALKTDIARGFASVSLQPEPRGMGDALFCAYSVWSEAQAIVVVWGDQAGLSSETLQKTVRRLQGARQRVVLPQVLMENPYVDYVFSEDGQLQGVRQSREGDIMPGYGWSDVGVFGLTVSGLSDAWQRYRASAPEGTETRELNFLPFLPFLARESWDIQTFTVSDSREARGINTPEDLTFFREQLTEISP</sequence>
<evidence type="ECO:0000256" key="1">
    <source>
        <dbReference type="ARBA" id="ARBA00022842"/>
    </source>
</evidence>
<keyword evidence="1" id="KW-0460">Magnesium</keyword>
<evidence type="ECO:0000313" key="2">
    <source>
        <dbReference type="EMBL" id="KTC98846.1"/>
    </source>
</evidence>